<proteinExistence type="predicted"/>
<comment type="caution">
    <text evidence="1">The sequence shown here is derived from an EMBL/GenBank/DDBJ whole genome shotgun (WGS) entry which is preliminary data.</text>
</comment>
<protein>
    <submittedName>
        <fullName evidence="1">Cupin domain-containing protein</fullName>
    </submittedName>
</protein>
<gene>
    <name evidence="1" type="ORF">HW564_04985</name>
</gene>
<dbReference type="OMA" id="PHATRTY"/>
<reference evidence="1 2" key="1">
    <citation type="journal article" date="2020" name="Proc. Natl. Acad. Sci. U.S.A.">
        <title>Ecological drivers of bacterial community assembly in synthetic phycospheres.</title>
        <authorList>
            <person name="Fu H."/>
            <person name="Uchimiya M."/>
            <person name="Gore J."/>
            <person name="Moran M.A."/>
        </authorList>
    </citation>
    <scope>NUCLEOTIDE SEQUENCE [LARGE SCALE GENOMIC DNA]</scope>
    <source>
        <strain evidence="1">HF-Din03</strain>
    </source>
</reference>
<dbReference type="InterPro" id="IPR011051">
    <property type="entry name" value="RmlC_Cupin_sf"/>
</dbReference>
<dbReference type="Pfam" id="PF16867">
    <property type="entry name" value="DMSP_lyase"/>
    <property type="match status" value="1"/>
</dbReference>
<dbReference type="EMBL" id="JABXIY010000012">
    <property type="protein sequence ID" value="NVK96268.1"/>
    <property type="molecule type" value="Genomic_DNA"/>
</dbReference>
<dbReference type="Proteomes" id="UP000565723">
    <property type="component" value="Unassembled WGS sequence"/>
</dbReference>
<dbReference type="CDD" id="cd20282">
    <property type="entry name" value="cupin_DddQ"/>
    <property type="match status" value="1"/>
</dbReference>
<dbReference type="InterPro" id="IPR014710">
    <property type="entry name" value="RmlC-like_jellyroll"/>
</dbReference>
<dbReference type="SMR" id="A0A850LEC8"/>
<dbReference type="Gene3D" id="2.60.120.10">
    <property type="entry name" value="Jelly Rolls"/>
    <property type="match status" value="1"/>
</dbReference>
<organism evidence="1 2">
    <name type="scientific">Ruegeria pomeroyi</name>
    <dbReference type="NCBI Taxonomy" id="89184"/>
    <lineage>
        <taxon>Bacteria</taxon>
        <taxon>Pseudomonadati</taxon>
        <taxon>Pseudomonadota</taxon>
        <taxon>Alphaproteobacteria</taxon>
        <taxon>Rhodobacterales</taxon>
        <taxon>Roseobacteraceae</taxon>
        <taxon>Ruegeria</taxon>
    </lineage>
</organism>
<dbReference type="AlphaFoldDB" id="A0A850LEC8"/>
<dbReference type="InterPro" id="IPR031723">
    <property type="entry name" value="DMSP_lyase"/>
</dbReference>
<sequence>MTQTDPAFQNLLAEFQALHAREPALAGFVALPDSLTPQPVTPVRIPPAALMESDPDLTTTAYAAIRDAFIAAGAVAQWRLTYQGSRLGADFMDRFACYCLIGEGGPFASDSLAAYVVYMPAGLYYPFHQHPAEEIYFILAGEAEFLMEGHPPRRLGPGDHVFHPSGHPHATRTYDRPFMALVLWRGDLETAPVLTYPEGEI</sequence>
<dbReference type="SUPFAM" id="SSF51182">
    <property type="entry name" value="RmlC-like cupins"/>
    <property type="match status" value="1"/>
</dbReference>
<dbReference type="RefSeq" id="WP_011047333.1">
    <property type="nucleotide sequence ID" value="NZ_CP076685.1"/>
</dbReference>
<dbReference type="GO" id="GO:0047869">
    <property type="term" value="F:dimethylpropiothetin dethiomethylase activity"/>
    <property type="evidence" value="ECO:0007669"/>
    <property type="project" value="InterPro"/>
</dbReference>
<evidence type="ECO:0000313" key="1">
    <source>
        <dbReference type="EMBL" id="NVK96268.1"/>
    </source>
</evidence>
<name>A0A850LEC8_9RHOB</name>
<evidence type="ECO:0000313" key="2">
    <source>
        <dbReference type="Proteomes" id="UP000565723"/>
    </source>
</evidence>
<accession>A0A850LEC8</accession>